<dbReference type="InterPro" id="IPR004535">
    <property type="entry name" value="Transl_elong_SelB"/>
</dbReference>
<dbReference type="Pfam" id="PF09106">
    <property type="entry name" value="WHD_2nd_SelB"/>
    <property type="match status" value="1"/>
</dbReference>
<feature type="domain" description="Tr-type G" evidence="9">
    <location>
        <begin position="1"/>
        <end position="166"/>
    </location>
</feature>
<dbReference type="Gene3D" id="1.10.10.10">
    <property type="entry name" value="Winged helix-like DNA-binding domain superfamily/Winged helix DNA-binding domain"/>
    <property type="match status" value="3"/>
</dbReference>
<dbReference type="Pfam" id="PF21214">
    <property type="entry name" value="WHD_2nd_SelB_bact"/>
    <property type="match status" value="1"/>
</dbReference>
<evidence type="ECO:0000256" key="6">
    <source>
        <dbReference type="ARBA" id="ARBA00023134"/>
    </source>
</evidence>
<dbReference type="PRINTS" id="PR00315">
    <property type="entry name" value="ELONGATNFCT"/>
</dbReference>
<dbReference type="EMBL" id="JBHUEN010000021">
    <property type="protein sequence ID" value="MFD1881877.1"/>
    <property type="molecule type" value="Genomic_DNA"/>
</dbReference>
<dbReference type="InterPro" id="IPR036388">
    <property type="entry name" value="WH-like_DNA-bd_sf"/>
</dbReference>
<evidence type="ECO:0000256" key="1">
    <source>
        <dbReference type="ARBA" id="ARBA00004496"/>
    </source>
</evidence>
<sequence length="637" mass="67694">MIVGTAGHIDHGKTALVRALTGVDADRLAEEKARGITIDLGFAYADLGGGAITGFVDVPGHERFVHTMLAGAGGIDLALLVVAADDGVMPQTREHLAILDLLGVRRGIVALTKSDLAAPDRTAEIAALLRGTGLADAPIMPVSSVTGQGIGALRAALRIAETETAERAASGRFRMVIDRSFTLTGAGTVVTGTVVSGQVAVGDQLVISPAGLTARVRGIHAQNRQAERALTGQRCALNLAGDGINKDRIRRGDVAVDPALHAPVTRIDAEFRLLASETKPVSTAFPAHLHCGAVEVQVRVVPLGDPIAPGQTGPVQLVPDRPIAASIGDRFILRDASARRTLGGGRLLDLRPPARHRRAPERVALRHAAGLATPAQALAAQAALGPVDLAVFARDRAMSDAQLADAAEGLAVLDSGHALSPGLLDALTEAVSARIAAYHETNPDHQGLGREKLRLMLTPRPQPPAFQALLRRMIAEGRVVAEGAFLRLPGHVVRLSAQDQDLLDRIEPLLSGEARFRPPRVRDFANDLGVAEVDVRRVLRMAARLGRVDQIAHDHFFARSTTTEMVAIIHDIARSTPDGWFGAPAFRDRVMNGRKVAIEILDFFDRHGLTQRRGDLRRVNPHRADLFGGFSDPGPET</sequence>
<evidence type="ECO:0000256" key="4">
    <source>
        <dbReference type="ARBA" id="ARBA00022741"/>
    </source>
</evidence>
<dbReference type="Gene3D" id="2.40.30.10">
    <property type="entry name" value="Translation factors"/>
    <property type="match status" value="1"/>
</dbReference>
<proteinExistence type="predicted"/>
<dbReference type="InterPro" id="IPR050055">
    <property type="entry name" value="EF-Tu_GTPase"/>
</dbReference>
<evidence type="ECO:0000259" key="9">
    <source>
        <dbReference type="PROSITE" id="PS51722"/>
    </source>
</evidence>
<dbReference type="InterPro" id="IPR009001">
    <property type="entry name" value="Transl_elong_EF1A/Init_IF2_C"/>
</dbReference>
<keyword evidence="10" id="KW-0251">Elongation factor</keyword>
<dbReference type="CDD" id="cd15491">
    <property type="entry name" value="selB_III"/>
    <property type="match status" value="1"/>
</dbReference>
<dbReference type="SUPFAM" id="SSF52540">
    <property type="entry name" value="P-loop containing nucleoside triphosphate hydrolases"/>
    <property type="match status" value="1"/>
</dbReference>
<dbReference type="SUPFAM" id="SSF50465">
    <property type="entry name" value="EF-Tu/eEF-1alpha/eIF2-gamma C-terminal domain"/>
    <property type="match status" value="1"/>
</dbReference>
<evidence type="ECO:0000313" key="10">
    <source>
        <dbReference type="EMBL" id="MFD1881877.1"/>
    </source>
</evidence>
<comment type="caution">
    <text evidence="10">The sequence shown here is derived from an EMBL/GenBank/DDBJ whole genome shotgun (WGS) entry which is preliminary data.</text>
</comment>
<evidence type="ECO:0000256" key="7">
    <source>
        <dbReference type="ARBA" id="ARBA00025526"/>
    </source>
</evidence>
<dbReference type="InterPro" id="IPR015190">
    <property type="entry name" value="Elong_fac_SelB-wing-hlx_typ-2"/>
</dbReference>
<evidence type="ECO:0000256" key="2">
    <source>
        <dbReference type="ARBA" id="ARBA00015953"/>
    </source>
</evidence>
<dbReference type="SUPFAM" id="SSF46785">
    <property type="entry name" value="Winged helix' DNA-binding domain"/>
    <property type="match status" value="3"/>
</dbReference>
<evidence type="ECO:0000256" key="8">
    <source>
        <dbReference type="ARBA" id="ARBA00031615"/>
    </source>
</evidence>
<dbReference type="Pfam" id="PF25461">
    <property type="entry name" value="Beta-barrel_SelB"/>
    <property type="match status" value="1"/>
</dbReference>
<dbReference type="PANTHER" id="PTHR43721">
    <property type="entry name" value="ELONGATION FACTOR TU-RELATED"/>
    <property type="match status" value="1"/>
</dbReference>
<dbReference type="PROSITE" id="PS51722">
    <property type="entry name" value="G_TR_2"/>
    <property type="match status" value="1"/>
</dbReference>
<evidence type="ECO:0000256" key="5">
    <source>
        <dbReference type="ARBA" id="ARBA00022917"/>
    </source>
</evidence>
<organism evidence="10 11">
    <name type="scientific">Paracoccus pacificus</name>
    <dbReference type="NCBI Taxonomy" id="1463598"/>
    <lineage>
        <taxon>Bacteria</taxon>
        <taxon>Pseudomonadati</taxon>
        <taxon>Pseudomonadota</taxon>
        <taxon>Alphaproteobacteria</taxon>
        <taxon>Rhodobacterales</taxon>
        <taxon>Paracoccaceae</taxon>
        <taxon>Paracoccus</taxon>
    </lineage>
</organism>
<dbReference type="InterPro" id="IPR000795">
    <property type="entry name" value="T_Tr_GTP-bd_dom"/>
</dbReference>
<comment type="subcellular location">
    <subcellularLocation>
        <location evidence="1">Cytoplasm</location>
    </subcellularLocation>
</comment>
<dbReference type="InterPro" id="IPR027417">
    <property type="entry name" value="P-loop_NTPase"/>
</dbReference>
<dbReference type="InterPro" id="IPR036390">
    <property type="entry name" value="WH_DNA-bd_sf"/>
</dbReference>
<dbReference type="InterPro" id="IPR057335">
    <property type="entry name" value="Beta-barrel_SelB"/>
</dbReference>
<accession>A0ABW4R6P3</accession>
<keyword evidence="6" id="KW-0342">GTP-binding</keyword>
<evidence type="ECO:0000256" key="3">
    <source>
        <dbReference type="ARBA" id="ARBA00022490"/>
    </source>
</evidence>
<dbReference type="Gene3D" id="3.40.50.300">
    <property type="entry name" value="P-loop containing nucleotide triphosphate hydrolases"/>
    <property type="match status" value="1"/>
</dbReference>
<dbReference type="CDD" id="cd04171">
    <property type="entry name" value="SelB"/>
    <property type="match status" value="1"/>
</dbReference>
<dbReference type="Pfam" id="PF00009">
    <property type="entry name" value="GTP_EFTU"/>
    <property type="match status" value="1"/>
</dbReference>
<dbReference type="NCBIfam" id="TIGR00475">
    <property type="entry name" value="selB"/>
    <property type="match status" value="1"/>
</dbReference>
<reference evidence="11" key="1">
    <citation type="journal article" date="2019" name="Int. J. Syst. Evol. Microbiol.">
        <title>The Global Catalogue of Microorganisms (GCM) 10K type strain sequencing project: providing services to taxonomists for standard genome sequencing and annotation.</title>
        <authorList>
            <consortium name="The Broad Institute Genomics Platform"/>
            <consortium name="The Broad Institute Genome Sequencing Center for Infectious Disease"/>
            <person name="Wu L."/>
            <person name="Ma J."/>
        </authorList>
    </citation>
    <scope>NUCLEOTIDE SEQUENCE [LARGE SCALE GENOMIC DNA]</scope>
    <source>
        <strain evidence="11">CCUG 56029</strain>
    </source>
</reference>
<gene>
    <name evidence="10" type="primary">selB</name>
    <name evidence="10" type="ORF">ACFSCT_09130</name>
</gene>
<dbReference type="PANTHER" id="PTHR43721:SF9">
    <property type="entry name" value="GTP-BINDING PROTEIN 1"/>
    <property type="match status" value="1"/>
</dbReference>
<dbReference type="Pfam" id="PF03144">
    <property type="entry name" value="GTP_EFTU_D2"/>
    <property type="match status" value="1"/>
</dbReference>
<dbReference type="InterPro" id="IPR004161">
    <property type="entry name" value="EFTu-like_2"/>
</dbReference>
<keyword evidence="5" id="KW-0648">Protein biosynthesis</keyword>
<dbReference type="CDD" id="cd03696">
    <property type="entry name" value="SelB_II"/>
    <property type="match status" value="1"/>
</dbReference>
<keyword evidence="4" id="KW-0547">Nucleotide-binding</keyword>
<dbReference type="Proteomes" id="UP001597213">
    <property type="component" value="Unassembled WGS sequence"/>
</dbReference>
<dbReference type="GO" id="GO:0003746">
    <property type="term" value="F:translation elongation factor activity"/>
    <property type="evidence" value="ECO:0007669"/>
    <property type="project" value="UniProtKB-KW"/>
</dbReference>
<name>A0ABW4R6P3_9RHOB</name>
<protein>
    <recommendedName>
        <fullName evidence="2">Selenocysteine-specific elongation factor</fullName>
    </recommendedName>
    <alternativeName>
        <fullName evidence="8">SelB translation factor</fullName>
    </alternativeName>
</protein>
<dbReference type="Pfam" id="PF09107">
    <property type="entry name" value="WHD_3rd_SelB"/>
    <property type="match status" value="1"/>
</dbReference>
<keyword evidence="11" id="KW-1185">Reference proteome</keyword>
<keyword evidence="3" id="KW-0963">Cytoplasm</keyword>
<comment type="function">
    <text evidence="7">Translation factor necessary for the incorporation of selenocysteine into proteins. It probably replaces EF-Tu for the insertion of selenocysteine directed by the UGA codon. SelB binds GTP and GDP.</text>
</comment>
<dbReference type="InterPro" id="IPR009000">
    <property type="entry name" value="Transl_B-barrel_sf"/>
</dbReference>
<dbReference type="InterPro" id="IPR015191">
    <property type="entry name" value="SelB_WHD4"/>
</dbReference>
<dbReference type="SUPFAM" id="SSF50447">
    <property type="entry name" value="Translation proteins"/>
    <property type="match status" value="1"/>
</dbReference>
<evidence type="ECO:0000313" key="11">
    <source>
        <dbReference type="Proteomes" id="UP001597213"/>
    </source>
</evidence>
<dbReference type="RefSeq" id="WP_379142093.1">
    <property type="nucleotide sequence ID" value="NZ_JBHUEN010000021.1"/>
</dbReference>
<dbReference type="InterPro" id="IPR048931">
    <property type="entry name" value="WHD_2nd_SelB_bact"/>
</dbReference>